<keyword evidence="3" id="KW-0274">FAD</keyword>
<accession>A0A319BUJ2</accession>
<dbReference type="InterPro" id="IPR006094">
    <property type="entry name" value="Oxid_FAD_bind_N"/>
</dbReference>
<dbReference type="PANTHER" id="PTHR42973">
    <property type="entry name" value="BINDING OXIDOREDUCTASE, PUTATIVE (AFU_ORTHOLOGUE AFUA_1G17690)-RELATED"/>
    <property type="match status" value="1"/>
</dbReference>
<dbReference type="OrthoDB" id="2151789at2759"/>
<dbReference type="InterPro" id="IPR016167">
    <property type="entry name" value="FAD-bd_PCMH_sub1"/>
</dbReference>
<evidence type="ECO:0000313" key="7">
    <source>
        <dbReference type="Proteomes" id="UP000248405"/>
    </source>
</evidence>
<evidence type="ECO:0000256" key="1">
    <source>
        <dbReference type="ARBA" id="ARBA00005466"/>
    </source>
</evidence>
<evidence type="ECO:0000256" key="4">
    <source>
        <dbReference type="ARBA" id="ARBA00023002"/>
    </source>
</evidence>
<proteinExistence type="inferred from homology"/>
<evidence type="ECO:0000256" key="3">
    <source>
        <dbReference type="ARBA" id="ARBA00022827"/>
    </source>
</evidence>
<dbReference type="InterPro" id="IPR050416">
    <property type="entry name" value="FAD-linked_Oxidoreductase"/>
</dbReference>
<evidence type="ECO:0000259" key="5">
    <source>
        <dbReference type="PROSITE" id="PS51387"/>
    </source>
</evidence>
<dbReference type="AlphaFoldDB" id="A0A319BUJ2"/>
<comment type="similarity">
    <text evidence="1">Belongs to the oxygen-dependent FAD-linked oxidoreductase family.</text>
</comment>
<dbReference type="PROSITE" id="PS51387">
    <property type="entry name" value="FAD_PCMH"/>
    <property type="match status" value="1"/>
</dbReference>
<dbReference type="RefSeq" id="XP_025568983.1">
    <property type="nucleotide sequence ID" value="XM_025711147.1"/>
</dbReference>
<gene>
    <name evidence="6" type="ORF">BO88DRAFT_461321</name>
</gene>
<keyword evidence="2" id="KW-0285">Flavoprotein</keyword>
<dbReference type="GeneID" id="37215739"/>
<evidence type="ECO:0000256" key="2">
    <source>
        <dbReference type="ARBA" id="ARBA00022630"/>
    </source>
</evidence>
<organism evidence="6 7">
    <name type="scientific">Aspergillus vadensis (strain CBS 113365 / IMI 142717 / IBT 24658)</name>
    <dbReference type="NCBI Taxonomy" id="1448311"/>
    <lineage>
        <taxon>Eukaryota</taxon>
        <taxon>Fungi</taxon>
        <taxon>Dikarya</taxon>
        <taxon>Ascomycota</taxon>
        <taxon>Pezizomycotina</taxon>
        <taxon>Eurotiomycetes</taxon>
        <taxon>Eurotiomycetidae</taxon>
        <taxon>Eurotiales</taxon>
        <taxon>Aspergillaceae</taxon>
        <taxon>Aspergillus</taxon>
        <taxon>Aspergillus subgen. Circumdati</taxon>
    </lineage>
</organism>
<keyword evidence="4" id="KW-0560">Oxidoreductase</keyword>
<dbReference type="SUPFAM" id="SSF56176">
    <property type="entry name" value="FAD-binding/transporter-associated domain-like"/>
    <property type="match status" value="1"/>
</dbReference>
<dbReference type="GO" id="GO:0016491">
    <property type="term" value="F:oxidoreductase activity"/>
    <property type="evidence" value="ECO:0007669"/>
    <property type="project" value="UniProtKB-KW"/>
</dbReference>
<dbReference type="Pfam" id="PF01565">
    <property type="entry name" value="FAD_binding_4"/>
    <property type="match status" value="1"/>
</dbReference>
<dbReference type="Gene3D" id="3.40.462.20">
    <property type="match status" value="1"/>
</dbReference>
<dbReference type="EMBL" id="KZ821614">
    <property type="protein sequence ID" value="PYH75189.1"/>
    <property type="molecule type" value="Genomic_DNA"/>
</dbReference>
<name>A0A319BUJ2_ASPVC</name>
<dbReference type="GO" id="GO:0071949">
    <property type="term" value="F:FAD binding"/>
    <property type="evidence" value="ECO:0007669"/>
    <property type="project" value="InterPro"/>
</dbReference>
<reference evidence="6" key="1">
    <citation type="submission" date="2016-12" db="EMBL/GenBank/DDBJ databases">
        <title>The genomes of Aspergillus section Nigri reveals drivers in fungal speciation.</title>
        <authorList>
            <consortium name="DOE Joint Genome Institute"/>
            <person name="Vesth T.C."/>
            <person name="Nybo J."/>
            <person name="Theobald S."/>
            <person name="Brandl J."/>
            <person name="Frisvad J.C."/>
            <person name="Nielsen K.F."/>
            <person name="Lyhne E.K."/>
            <person name="Kogle M.E."/>
            <person name="Kuo A."/>
            <person name="Riley R."/>
            <person name="Clum A."/>
            <person name="Nolan M."/>
            <person name="Lipzen A."/>
            <person name="Salamov A."/>
            <person name="Henrissat B."/>
            <person name="Wiebenga A."/>
            <person name="De Vries R.P."/>
            <person name="Grigoriev I.V."/>
            <person name="Mortensen U.H."/>
            <person name="Andersen M.R."/>
            <person name="Baker S.E."/>
        </authorList>
    </citation>
    <scope>NUCLEOTIDE SEQUENCE [LARGE SCALE GENOMIC DNA]</scope>
    <source>
        <strain evidence="6">CBS 113365</strain>
    </source>
</reference>
<dbReference type="Gene3D" id="3.30.465.10">
    <property type="match status" value="1"/>
</dbReference>
<keyword evidence="7" id="KW-1185">Reference proteome</keyword>
<dbReference type="InterPro" id="IPR016169">
    <property type="entry name" value="FAD-bd_PCMH_sub2"/>
</dbReference>
<dbReference type="Gene3D" id="3.30.43.10">
    <property type="entry name" value="Uridine Diphospho-n-acetylenolpyruvylglucosamine Reductase, domain 2"/>
    <property type="match status" value="1"/>
</dbReference>
<dbReference type="InterPro" id="IPR016166">
    <property type="entry name" value="FAD-bd_PCMH"/>
</dbReference>
<sequence>MEQVPLVSSNATTACDFPGACCLALATVLGQDKVSFPDTAAYEASQGSYFAQQNSELQPSCVVFPDSADEVSIIITSILAISSGVPDYQKAGCQFAIRSGGHNSFEGASNIEHGVTIDLRALNSIQNDGDEGAQDKEPQDTVFVGAGTTWGEVYALLDPLGLSVAGGRAAQVGIGGLTLGGGISYFSPRYGWTCDSLVGAEVVLANGTIVYLNEAQHPEWLAALRGGGTTFRVVTGFNLRTFPQGPIYGGSIYHSTETIDAQIRAFAELADPKVGPSSYDEYASLITSFGFAGGQGAAIVNSVVYTGKLEEPRDDGVTPPPNVYKALLDIPQLFTTVRVAPMHEVAIEQGSFSQSGKRQLSVVATHDVTLPMLNATYLRWNTSLASVQEIPGIMWSISLEPLPPAIYARAPLGHNAMGLSSSEDPERSLVVTLLSATWDNAADDTRVEEAAKALFSCIEADARALHAYHPFIYLNYAAQWQDPIASYGTESVERLQRISREVDPAGVFQNMVPGGFKIPK</sequence>
<dbReference type="PANTHER" id="PTHR42973:SF22">
    <property type="entry name" value="FAD-BINDING PCMH-TYPE DOMAIN-CONTAINING PROTEIN-RELATED"/>
    <property type="match status" value="1"/>
</dbReference>
<protein>
    <submittedName>
        <fullName evidence="6">Oxidoreductase, FAD-binding protein</fullName>
    </submittedName>
</protein>
<dbReference type="Proteomes" id="UP000248405">
    <property type="component" value="Unassembled WGS sequence"/>
</dbReference>
<evidence type="ECO:0000313" key="6">
    <source>
        <dbReference type="EMBL" id="PYH75189.1"/>
    </source>
</evidence>
<dbReference type="InterPro" id="IPR036318">
    <property type="entry name" value="FAD-bd_PCMH-like_sf"/>
</dbReference>
<feature type="domain" description="FAD-binding PCMH-type" evidence="5">
    <location>
        <begin position="55"/>
        <end position="244"/>
    </location>
</feature>